<feature type="transmembrane region" description="Helical" evidence="7">
    <location>
        <begin position="430"/>
        <end position="451"/>
    </location>
</feature>
<dbReference type="EMBL" id="ABEU02000023">
    <property type="status" value="NOT_ANNOTATED_CDS"/>
    <property type="molecule type" value="Genomic_DNA"/>
</dbReference>
<dbReference type="Pfam" id="PF03124">
    <property type="entry name" value="EXS"/>
    <property type="match status" value="1"/>
</dbReference>
<evidence type="ECO:0000313" key="11">
    <source>
        <dbReference type="EnsemblPlants" id="Pp3c23_19750V3.5"/>
    </source>
</evidence>
<dbReference type="HOGENOM" id="CLU_006116_2_0_1"/>
<evidence type="ECO:0000256" key="3">
    <source>
        <dbReference type="ARBA" id="ARBA00022692"/>
    </source>
</evidence>
<proteinExistence type="evidence at transcript level"/>
<comment type="subcellular location">
    <subcellularLocation>
        <location evidence="1">Membrane</location>
        <topology evidence="1">Multi-pass membrane protein</topology>
    </subcellularLocation>
</comment>
<dbReference type="PROSITE" id="PS51380">
    <property type="entry name" value="EXS"/>
    <property type="match status" value="1"/>
</dbReference>
<evidence type="ECO:0000313" key="10">
    <source>
        <dbReference type="EMBL" id="ABG79545.1"/>
    </source>
</evidence>
<accession>A7IZE7</accession>
<dbReference type="PANTHER" id="PTHR10783:SF103">
    <property type="entry name" value="SOLUTE CARRIER FAMILY 53 MEMBER 1"/>
    <property type="match status" value="1"/>
</dbReference>
<keyword evidence="3 7" id="KW-0812">Transmembrane</keyword>
<protein>
    <submittedName>
        <fullName evidence="10">PHO1-2</fullName>
    </submittedName>
</protein>
<dbReference type="InterPro" id="IPR004342">
    <property type="entry name" value="EXS_C"/>
</dbReference>
<gene>
    <name evidence="11" type="primary">LOC112276113</name>
</gene>
<reference evidence="11 12" key="2">
    <citation type="journal article" date="2008" name="Science">
        <title>The Physcomitrella genome reveals evolutionary insights into the conquest of land by plants.</title>
        <authorList>
            <person name="Rensing S."/>
            <person name="Lang D."/>
            <person name="Zimmer A."/>
            <person name="Terry A."/>
            <person name="Salamov A."/>
            <person name="Shapiro H."/>
            <person name="Nishiyama T."/>
            <person name="Perroud P.-F."/>
            <person name="Lindquist E."/>
            <person name="Kamisugi Y."/>
            <person name="Tanahashi T."/>
            <person name="Sakakibara K."/>
            <person name="Fujita T."/>
            <person name="Oishi K."/>
            <person name="Shin-I T."/>
            <person name="Kuroki Y."/>
            <person name="Toyoda A."/>
            <person name="Suzuki Y."/>
            <person name="Hashimoto A."/>
            <person name="Yamaguchi K."/>
            <person name="Sugano A."/>
            <person name="Kohara Y."/>
            <person name="Fujiyama A."/>
            <person name="Anterola A."/>
            <person name="Aoki S."/>
            <person name="Ashton N."/>
            <person name="Barbazuk W.B."/>
            <person name="Barker E."/>
            <person name="Bennetzen J."/>
            <person name="Bezanilla M."/>
            <person name="Blankenship R."/>
            <person name="Cho S.H."/>
            <person name="Dutcher S."/>
            <person name="Estelle M."/>
            <person name="Fawcett J.A."/>
            <person name="Gundlach H."/>
            <person name="Hanada K."/>
            <person name="Heyl A."/>
            <person name="Hicks K.A."/>
            <person name="Hugh J."/>
            <person name="Lohr M."/>
            <person name="Mayer K."/>
            <person name="Melkozernov A."/>
            <person name="Murata T."/>
            <person name="Nelson D."/>
            <person name="Pils B."/>
            <person name="Prigge M."/>
            <person name="Reiss B."/>
            <person name="Renner T."/>
            <person name="Rombauts S."/>
            <person name="Rushton P."/>
            <person name="Sanderfoot A."/>
            <person name="Schween G."/>
            <person name="Shiu S.-H."/>
            <person name="Stueber K."/>
            <person name="Theodoulou F.L."/>
            <person name="Tu H."/>
            <person name="Van de Peer Y."/>
            <person name="Verrier P.J."/>
            <person name="Waters E."/>
            <person name="Wood A."/>
            <person name="Yang L."/>
            <person name="Cove D."/>
            <person name="Cuming A."/>
            <person name="Hasebe M."/>
            <person name="Lucas S."/>
            <person name="Mishler D.B."/>
            <person name="Reski R."/>
            <person name="Grigoriev I."/>
            <person name="Quatrano R.S."/>
            <person name="Boore J.L."/>
        </authorList>
    </citation>
    <scope>NUCLEOTIDE SEQUENCE [LARGE SCALE GENOMIC DNA]</scope>
    <source>
        <strain evidence="11 12">cv. Gransden 2004</strain>
    </source>
</reference>
<evidence type="ECO:0000256" key="2">
    <source>
        <dbReference type="ARBA" id="ARBA00009665"/>
    </source>
</evidence>
<dbReference type="EnsemblPlants" id="Pp3c23_19750V3.5">
    <property type="protein sequence ID" value="Pp3c23_19750V3.5"/>
    <property type="gene ID" value="Pp3c23_19750"/>
</dbReference>
<dbReference type="Pfam" id="PF03105">
    <property type="entry name" value="SPX"/>
    <property type="match status" value="1"/>
</dbReference>
<dbReference type="EnsemblPlants" id="Pp3c23_19750V3.6">
    <property type="protein sequence ID" value="Pp3c23_19750V3.6"/>
    <property type="gene ID" value="Pp3c23_19750"/>
</dbReference>
<feature type="transmembrane region" description="Helical" evidence="7">
    <location>
        <begin position="513"/>
        <end position="532"/>
    </location>
</feature>
<evidence type="ECO:0000256" key="1">
    <source>
        <dbReference type="ARBA" id="ARBA00004141"/>
    </source>
</evidence>
<feature type="transmembrane region" description="Helical" evidence="7">
    <location>
        <begin position="552"/>
        <end position="573"/>
    </location>
</feature>
<dbReference type="GO" id="GO:0005802">
    <property type="term" value="C:trans-Golgi network"/>
    <property type="evidence" value="ECO:0000318"/>
    <property type="project" value="GO_Central"/>
</dbReference>
<reference evidence="10" key="1">
    <citation type="journal article" date="2008" name="Plant Physiol.">
        <title>Characterization of the PHO1 gene family and the responses to phosphate deficiency of Physcomitrella patens.</title>
        <authorList>
            <person name="Wang Y."/>
            <person name="Secco D."/>
            <person name="Poirier Y."/>
        </authorList>
    </citation>
    <scope>NUCLEOTIDE SEQUENCE</scope>
</reference>
<dbReference type="PANTHER" id="PTHR10783">
    <property type="entry name" value="XENOTROPIC AND POLYTROPIC RETROVIRUS RECEPTOR 1-RELATED"/>
    <property type="match status" value="1"/>
</dbReference>
<dbReference type="Gramene" id="Pp3c23_19750V3.5">
    <property type="protein sequence ID" value="Pp3c23_19750V3.5"/>
    <property type="gene ID" value="Pp3c23_19750"/>
</dbReference>
<dbReference type="PROSITE" id="PS51382">
    <property type="entry name" value="SPX"/>
    <property type="match status" value="1"/>
</dbReference>
<feature type="compositionally biased region" description="Acidic residues" evidence="6">
    <location>
        <begin position="192"/>
        <end position="209"/>
    </location>
</feature>
<dbReference type="GO" id="GO:0006817">
    <property type="term" value="P:phosphate ion transport"/>
    <property type="evidence" value="ECO:0000318"/>
    <property type="project" value="GO_Central"/>
</dbReference>
<dbReference type="GO" id="GO:0016036">
    <property type="term" value="P:cellular response to phosphate starvation"/>
    <property type="evidence" value="ECO:0000318"/>
    <property type="project" value="GO_Central"/>
</dbReference>
<keyword evidence="12" id="KW-1185">Reference proteome</keyword>
<sequence length="832" mass="97032">MVKFARQLELSLIPEWKDAYVNYKALKRDVQRVKENRAQRNIHRCNESMAGTGAISRTLTRMSTFKHNVENQVKGKGASGRLSFRHGGAEPLRPEDFLVVHRIQENEGGHSQFEQYQTELLNPLQPDEPDIQFFTRLDAQLNKVNLFYKKKEAQYIARAKRLEQQLLTLFQVREEHERQRQRLGPKAKDQDKDDEEEDHDDEELVDSTESEGTKETDAGLAAIAGPNSQKSFDSSEMFRNAPYKPEHRRSGYFNQAVNCDWSPFRSVMNHTADFNSRSQPDVKLTIHKDEGEDEESAQRSKFSYLFKEPKTVIQDMIDLSLSKKKIATSEKMLRKAFVEFYRGLNLLKSYSSLNLVAFAKIMKKYDKAVKQRLGSVYLKEVERSYFITSNKISKIMVRVEDIFTQSFSSQDRQKAMAQLRPQRQHSEHTTTFFFGLFSGISMLLLAVFIVMLRASPRVGRLGDVRYMNTVFYVFSSLALVLLHLYLYGWNLYTWRQTRINYPFIFEFKPGTELGYRQVLCVASGFTSLLLAAMNSHLYISTKRAPRFKVSEIIPLAAVLIFVTAIFAPVNLLYRSARRFFIRCFQHLILAPFRRVVLADFFLGDQLTSQVFLFRNIQFMLCYYSSSSFLDRVNDRCDTKNPFSQLVYVFSMMPYWWRFLQCLRRYRDEEDTDQLWNAGKYASALIAVLVKTRYVQRGTAIWLVLFILFSCIAMLYQLYWDLVIDWGLLQPHSQNPWLRDQVILKKKYLYFLSMIVNAVLRVAWLSSIQGFHRAIPGIGKPGWDAMFAALEVIRRGHWNFYRLENEHLNNVGKYRAVKSVPLPFDESDGGTVL</sequence>
<dbReference type="OMA" id="YGWNVYL"/>
<dbReference type="OrthoDB" id="9970435at2759"/>
<keyword evidence="5 7" id="KW-0472">Membrane</keyword>
<dbReference type="GeneID" id="112276113"/>
<feature type="transmembrane region" description="Helical" evidence="7">
    <location>
        <begin position="471"/>
        <end position="492"/>
    </location>
</feature>
<dbReference type="AlphaFoldDB" id="A7IZE7"/>
<reference evidence="11" key="4">
    <citation type="submission" date="2020-12" db="UniProtKB">
        <authorList>
            <consortium name="EnsemblPlants"/>
        </authorList>
    </citation>
    <scope>IDENTIFICATION</scope>
</reference>
<organism evidence="10">
    <name type="scientific">Physcomitrium patens</name>
    <name type="common">Spreading-leaved earth moss</name>
    <name type="synonym">Physcomitrella patens</name>
    <dbReference type="NCBI Taxonomy" id="3218"/>
    <lineage>
        <taxon>Eukaryota</taxon>
        <taxon>Viridiplantae</taxon>
        <taxon>Streptophyta</taxon>
        <taxon>Embryophyta</taxon>
        <taxon>Bryophyta</taxon>
        <taxon>Bryophytina</taxon>
        <taxon>Bryopsida</taxon>
        <taxon>Funariidae</taxon>
        <taxon>Funariales</taxon>
        <taxon>Funariaceae</taxon>
        <taxon>Physcomitrium</taxon>
    </lineage>
</organism>
<evidence type="ECO:0000259" key="9">
    <source>
        <dbReference type="PROSITE" id="PS51382"/>
    </source>
</evidence>
<dbReference type="KEGG" id="ppp:112276113"/>
<dbReference type="GO" id="GO:0000822">
    <property type="term" value="F:inositol hexakisphosphate binding"/>
    <property type="evidence" value="ECO:0000318"/>
    <property type="project" value="GO_Central"/>
</dbReference>
<dbReference type="Gramene" id="Pp3c23_19750V3.6">
    <property type="protein sequence ID" value="Pp3c23_19750V3.6"/>
    <property type="gene ID" value="Pp3c23_19750"/>
</dbReference>
<evidence type="ECO:0000256" key="7">
    <source>
        <dbReference type="SAM" id="Phobius"/>
    </source>
</evidence>
<feature type="transmembrane region" description="Helical" evidence="7">
    <location>
        <begin position="747"/>
        <end position="764"/>
    </location>
</feature>
<feature type="region of interest" description="Disordered" evidence="6">
    <location>
        <begin position="175"/>
        <end position="236"/>
    </location>
</feature>
<evidence type="ECO:0000259" key="8">
    <source>
        <dbReference type="PROSITE" id="PS51380"/>
    </source>
</evidence>
<dbReference type="GO" id="GO:0016020">
    <property type="term" value="C:membrane"/>
    <property type="evidence" value="ECO:0007669"/>
    <property type="project" value="UniProtKB-SubCell"/>
</dbReference>
<feature type="transmembrane region" description="Helical" evidence="7">
    <location>
        <begin position="699"/>
        <end position="718"/>
    </location>
</feature>
<dbReference type="RefSeq" id="XP_024362914.1">
    <property type="nucleotide sequence ID" value="XM_024507146.2"/>
</dbReference>
<evidence type="ECO:0000256" key="4">
    <source>
        <dbReference type="ARBA" id="ARBA00022989"/>
    </source>
</evidence>
<feature type="domain" description="EXS" evidence="8">
    <location>
        <begin position="637"/>
        <end position="832"/>
    </location>
</feature>
<keyword evidence="4 7" id="KW-1133">Transmembrane helix</keyword>
<evidence type="ECO:0000256" key="5">
    <source>
        <dbReference type="ARBA" id="ARBA00023136"/>
    </source>
</evidence>
<comment type="similarity">
    <text evidence="2">Belongs to the SYG1 (TC 2.A.94) family.</text>
</comment>
<dbReference type="GO" id="GO:0005315">
    <property type="term" value="F:phosphate transmembrane transporter activity"/>
    <property type="evidence" value="ECO:0000318"/>
    <property type="project" value="GO_Central"/>
</dbReference>
<name>A7IZE7_PHYPA</name>
<evidence type="ECO:0000256" key="6">
    <source>
        <dbReference type="SAM" id="MobiDB-lite"/>
    </source>
</evidence>
<dbReference type="Proteomes" id="UP000006727">
    <property type="component" value="Chromosome 23"/>
</dbReference>
<dbReference type="EMBL" id="DQ788528">
    <property type="protein sequence ID" value="ABG79545.1"/>
    <property type="molecule type" value="mRNA"/>
</dbReference>
<feature type="domain" description="SPX" evidence="9">
    <location>
        <begin position="2"/>
        <end position="379"/>
    </location>
</feature>
<feature type="compositionally biased region" description="Basic and acidic residues" evidence="6">
    <location>
        <begin position="175"/>
        <end position="191"/>
    </location>
</feature>
<dbReference type="InterPro" id="IPR004331">
    <property type="entry name" value="SPX_dom"/>
</dbReference>
<reference evidence="11 12" key="3">
    <citation type="journal article" date="2018" name="Plant J.">
        <title>The Physcomitrella patens chromosome-scale assembly reveals moss genome structure and evolution.</title>
        <authorList>
            <person name="Lang D."/>
            <person name="Ullrich K.K."/>
            <person name="Murat F."/>
            <person name="Fuchs J."/>
            <person name="Jenkins J."/>
            <person name="Haas F.B."/>
            <person name="Piednoel M."/>
            <person name="Gundlach H."/>
            <person name="Van Bel M."/>
            <person name="Meyberg R."/>
            <person name="Vives C."/>
            <person name="Morata J."/>
            <person name="Symeonidi A."/>
            <person name="Hiss M."/>
            <person name="Muchero W."/>
            <person name="Kamisugi Y."/>
            <person name="Saleh O."/>
            <person name="Blanc G."/>
            <person name="Decker E.L."/>
            <person name="van Gessel N."/>
            <person name="Grimwood J."/>
            <person name="Hayes R.D."/>
            <person name="Graham S.W."/>
            <person name="Gunter L.E."/>
            <person name="McDaniel S.F."/>
            <person name="Hoernstein S.N.W."/>
            <person name="Larsson A."/>
            <person name="Li F.W."/>
            <person name="Perroud P.F."/>
            <person name="Phillips J."/>
            <person name="Ranjan P."/>
            <person name="Rokshar D.S."/>
            <person name="Rothfels C.J."/>
            <person name="Schneider L."/>
            <person name="Shu S."/>
            <person name="Stevenson D.W."/>
            <person name="Thummler F."/>
            <person name="Tillich M."/>
            <person name="Villarreal Aguilar J.C."/>
            <person name="Widiez T."/>
            <person name="Wong G.K."/>
            <person name="Wymore A."/>
            <person name="Zhang Y."/>
            <person name="Zimmer A.D."/>
            <person name="Quatrano R.S."/>
            <person name="Mayer K.F.X."/>
            <person name="Goodstein D."/>
            <person name="Casacuberta J.M."/>
            <person name="Vandepoele K."/>
            <person name="Reski R."/>
            <person name="Cuming A.C."/>
            <person name="Tuskan G.A."/>
            <person name="Maumus F."/>
            <person name="Salse J."/>
            <person name="Schmutz J."/>
            <person name="Rensing S.A."/>
        </authorList>
    </citation>
    <scope>NUCLEOTIDE SEQUENCE [LARGE SCALE GENOMIC DNA]</scope>
    <source>
        <strain evidence="11 12">cv. Gransden 2004</strain>
    </source>
</reference>
<evidence type="ECO:0000313" key="12">
    <source>
        <dbReference type="Proteomes" id="UP000006727"/>
    </source>
</evidence>